<dbReference type="OrthoDB" id="2735536at2759"/>
<dbReference type="Proteomes" id="UP000266234">
    <property type="component" value="Unassembled WGS sequence"/>
</dbReference>
<dbReference type="GO" id="GO:0004029">
    <property type="term" value="F:aldehyde dehydrogenase (NAD+) activity"/>
    <property type="evidence" value="ECO:0007669"/>
    <property type="project" value="TreeGrafter"/>
</dbReference>
<dbReference type="InterPro" id="IPR001509">
    <property type="entry name" value="Epimerase_deHydtase"/>
</dbReference>
<dbReference type="Gene3D" id="3.40.50.720">
    <property type="entry name" value="NAD(P)-binding Rossmann-like Domain"/>
    <property type="match status" value="1"/>
</dbReference>
<reference evidence="2 3" key="1">
    <citation type="journal article" date="2018" name="PLoS Pathog.">
        <title>Evolution of structural diversity of trichothecenes, a family of toxins produced by plant pathogenic and entomopathogenic fungi.</title>
        <authorList>
            <person name="Proctor R.H."/>
            <person name="McCormick S.P."/>
            <person name="Kim H.S."/>
            <person name="Cardoza R.E."/>
            <person name="Stanley A.M."/>
            <person name="Lindo L."/>
            <person name="Kelly A."/>
            <person name="Brown D.W."/>
            <person name="Lee T."/>
            <person name="Vaughan M.M."/>
            <person name="Alexander N.J."/>
            <person name="Busman M."/>
            <person name="Gutierrez S."/>
        </authorList>
    </citation>
    <scope>NUCLEOTIDE SEQUENCE [LARGE SCALE GENOMIC DNA]</scope>
    <source>
        <strain evidence="2 3">NRRL 20695</strain>
    </source>
</reference>
<organism evidence="2 3">
    <name type="scientific">Fusarium longipes</name>
    <dbReference type="NCBI Taxonomy" id="694270"/>
    <lineage>
        <taxon>Eukaryota</taxon>
        <taxon>Fungi</taxon>
        <taxon>Dikarya</taxon>
        <taxon>Ascomycota</taxon>
        <taxon>Pezizomycotina</taxon>
        <taxon>Sordariomycetes</taxon>
        <taxon>Hypocreomycetidae</taxon>
        <taxon>Hypocreales</taxon>
        <taxon>Nectriaceae</taxon>
        <taxon>Fusarium</taxon>
    </lineage>
</organism>
<evidence type="ECO:0000313" key="3">
    <source>
        <dbReference type="Proteomes" id="UP000266234"/>
    </source>
</evidence>
<evidence type="ECO:0000259" key="1">
    <source>
        <dbReference type="Pfam" id="PF01370"/>
    </source>
</evidence>
<dbReference type="GO" id="GO:0005737">
    <property type="term" value="C:cytoplasm"/>
    <property type="evidence" value="ECO:0007669"/>
    <property type="project" value="TreeGrafter"/>
</dbReference>
<dbReference type="Pfam" id="PF01370">
    <property type="entry name" value="Epimerase"/>
    <property type="match status" value="1"/>
</dbReference>
<dbReference type="PANTHER" id="PTHR48079:SF3">
    <property type="entry name" value="NAD-DEPENDENT EPIMERASE_DEHYDRATASE DOMAIN-CONTAINING PROTEIN"/>
    <property type="match status" value="1"/>
</dbReference>
<dbReference type="InterPro" id="IPR036291">
    <property type="entry name" value="NAD(P)-bd_dom_sf"/>
</dbReference>
<evidence type="ECO:0000313" key="2">
    <source>
        <dbReference type="EMBL" id="RGP67893.1"/>
    </source>
</evidence>
<comment type="caution">
    <text evidence="2">The sequence shown here is derived from an EMBL/GenBank/DDBJ whole genome shotgun (WGS) entry which is preliminary data.</text>
</comment>
<dbReference type="SUPFAM" id="SSF51735">
    <property type="entry name" value="NAD(P)-binding Rossmann-fold domains"/>
    <property type="match status" value="1"/>
</dbReference>
<name>A0A395S649_9HYPO</name>
<accession>A0A395S649</accession>
<dbReference type="EMBL" id="PXOG01000200">
    <property type="protein sequence ID" value="RGP67893.1"/>
    <property type="molecule type" value="Genomic_DNA"/>
</dbReference>
<sequence>MCEPELFCEGATVNAPNYGFAKEDISGKNKANGLVKLAAVLQVVWFTLQCITRAIHQLPLATLETMTLEYVFNALVTYAFWWEKPKDIITASFIDLPQMTPAQWPKFESLAMENTYDVSHPSQKQHGSIAWYVVPRNCRDDEVGMMEDQEQDLEESASFIEANINKVEPNFSLTEEDTSIITEWDANLRTSLKWEGMMTFIKIGSPLLYLSAASFAISSEVITMGGHKRRNVLVTGANGYIGLAVCRAFVRAGWNTYGLIRNPKAREELMLSEIIPVVGSFTNLGFLDILFKQVDTFDVIVSCTEQVPGYAAHFEEVIACVKILAVQSNREGVRPLVLWSSGCKDYGTTALHSVPGLRAHTEDSPLNAPEILKERTVNSAKVFDYTNLFDATVLRPTCVFGYSSSYYGAIFDYAEAQRGVHSQVLRVPGNANSIMHATHVDDCGDAYVSLAEHKDRGAIVGQFFNISSHRYETLDEIATSMAKEYGFEKGVSFVPPDEAEPSFPHGLHFVFSFSQWVGSDKLRSLTGWKDRRALFSEGIHSYRLAYEAFKGRRHDNVAEIQRRIETVLKHSDNGN</sequence>
<keyword evidence="3" id="KW-1185">Reference proteome</keyword>
<dbReference type="PANTHER" id="PTHR48079">
    <property type="entry name" value="PROTEIN YEEZ"/>
    <property type="match status" value="1"/>
</dbReference>
<feature type="domain" description="NAD-dependent epimerase/dehydratase" evidence="1">
    <location>
        <begin position="232"/>
        <end position="459"/>
    </location>
</feature>
<proteinExistence type="predicted"/>
<dbReference type="InterPro" id="IPR051783">
    <property type="entry name" value="NAD(P)-dependent_oxidoreduct"/>
</dbReference>
<dbReference type="AlphaFoldDB" id="A0A395S649"/>
<gene>
    <name evidence="2" type="ORF">FLONG3_8361</name>
</gene>
<protein>
    <recommendedName>
        <fullName evidence="1">NAD-dependent epimerase/dehydratase domain-containing protein</fullName>
    </recommendedName>
</protein>